<dbReference type="EMBL" id="LXEP01000021">
    <property type="protein sequence ID" value="OAT21015.1"/>
    <property type="molecule type" value="Genomic_DNA"/>
</dbReference>
<comment type="caution">
    <text evidence="7">The sequence shown here is derived from an EMBL/GenBank/DDBJ whole genome shotgun (WGS) entry which is preliminary data.</text>
</comment>
<sequence length="411" mass="46445">MNIKKSLINLRTESFPLVLVFSFIALSFLPDVTRLKNLCIILIGVMTIIHIIKDYRTAISTLNNALFFSVCFFTIAMIYSVIISIDPIQSLKSINKPVINSLFLFSFLIPIALYKQKPETIAKLIISSFSLVFLMLLAQDLFLYIEDYQNGIVAFTNMSHRYFSDGYVFCSPIALCLWHIYKKNTVLHWVCFLVTSLIMIVFMLGTLARGAWLAALIMSAIIIIINKEKILALLSILLLAFTVIFLSYYNGSDGHLLTKKLEQTDSSYRYKNGTQGTALELIMKNPIKGYGFGNDVYHEVYNQQVKNNPQWVFKQSLGPHNVFLAIWFAAGFFGILAIAIMVASAIRTALIIYNKKQNILISQAALLLITSFFGWLIIRGNVENVYLNILGIHFGLLIALSFSCKSVNTEQ</sequence>
<dbReference type="InterPro" id="IPR051533">
    <property type="entry name" value="WaaL-like"/>
</dbReference>
<evidence type="ECO:0000313" key="8">
    <source>
        <dbReference type="Proteomes" id="UP000078504"/>
    </source>
</evidence>
<feature type="transmembrane region" description="Helical" evidence="5">
    <location>
        <begin position="97"/>
        <end position="114"/>
    </location>
</feature>
<dbReference type="AlphaFoldDB" id="A0A1B7HZA4"/>
<feature type="transmembrane region" description="Helical" evidence="5">
    <location>
        <begin position="35"/>
        <end position="52"/>
    </location>
</feature>
<evidence type="ECO:0000256" key="1">
    <source>
        <dbReference type="ARBA" id="ARBA00004141"/>
    </source>
</evidence>
<keyword evidence="7" id="KW-0436">Ligase</keyword>
<organism evidence="7 8">
    <name type="scientific">Buttiauxella gaviniae ATCC 51604</name>
    <dbReference type="NCBI Taxonomy" id="1354253"/>
    <lineage>
        <taxon>Bacteria</taxon>
        <taxon>Pseudomonadati</taxon>
        <taxon>Pseudomonadota</taxon>
        <taxon>Gammaproteobacteria</taxon>
        <taxon>Enterobacterales</taxon>
        <taxon>Enterobacteriaceae</taxon>
        <taxon>Buttiauxella</taxon>
    </lineage>
</organism>
<accession>A0A1B7HZA4</accession>
<evidence type="ECO:0000256" key="4">
    <source>
        <dbReference type="ARBA" id="ARBA00023136"/>
    </source>
</evidence>
<feature type="transmembrane region" description="Helical" evidence="5">
    <location>
        <begin position="12"/>
        <end position="29"/>
    </location>
</feature>
<dbReference type="Pfam" id="PF04932">
    <property type="entry name" value="Wzy_C"/>
    <property type="match status" value="1"/>
</dbReference>
<feature type="transmembrane region" description="Helical" evidence="5">
    <location>
        <begin position="210"/>
        <end position="225"/>
    </location>
</feature>
<feature type="transmembrane region" description="Helical" evidence="5">
    <location>
        <begin position="64"/>
        <end position="85"/>
    </location>
</feature>
<protein>
    <submittedName>
        <fullName evidence="7">Oligosaccharide repeat unit polymerase/O-antigen ligase</fullName>
    </submittedName>
</protein>
<evidence type="ECO:0000256" key="3">
    <source>
        <dbReference type="ARBA" id="ARBA00022989"/>
    </source>
</evidence>
<feature type="transmembrane region" description="Helical" evidence="5">
    <location>
        <begin position="322"/>
        <end position="346"/>
    </location>
</feature>
<feature type="transmembrane region" description="Helical" evidence="5">
    <location>
        <begin position="230"/>
        <end position="249"/>
    </location>
</feature>
<dbReference type="NCBIfam" id="NF012031">
    <property type="entry name" value="PRK15487.1"/>
    <property type="match status" value="1"/>
</dbReference>
<feature type="domain" description="O-antigen ligase-related" evidence="6">
    <location>
        <begin position="195"/>
        <end position="338"/>
    </location>
</feature>
<name>A0A1B7HZA4_9ENTR</name>
<dbReference type="PATRIC" id="fig|1354253.4.peg.2313"/>
<evidence type="ECO:0000256" key="5">
    <source>
        <dbReference type="SAM" id="Phobius"/>
    </source>
</evidence>
<reference evidence="7 8" key="1">
    <citation type="submission" date="2016-04" db="EMBL/GenBank/DDBJ databases">
        <title>ATOL: Assembling a taxonomically balanced genome-scale reconstruction of the evolutionary history of the Enterobacteriaceae.</title>
        <authorList>
            <person name="Plunkett G.III."/>
            <person name="Neeno-Eckwall E.C."/>
            <person name="Glasner J.D."/>
            <person name="Perna N.T."/>
        </authorList>
    </citation>
    <scope>NUCLEOTIDE SEQUENCE [LARGE SCALE GENOMIC DNA]</scope>
    <source>
        <strain evidence="7 8">ATCC 51604</strain>
    </source>
</reference>
<gene>
    <name evidence="7" type="ORF">M977_02265</name>
</gene>
<dbReference type="GO" id="GO:0016020">
    <property type="term" value="C:membrane"/>
    <property type="evidence" value="ECO:0007669"/>
    <property type="project" value="UniProtKB-SubCell"/>
</dbReference>
<keyword evidence="4 5" id="KW-0472">Membrane</keyword>
<dbReference type="Proteomes" id="UP000078504">
    <property type="component" value="Unassembled WGS sequence"/>
</dbReference>
<dbReference type="PANTHER" id="PTHR37422:SF17">
    <property type="entry name" value="O-ANTIGEN LIGASE"/>
    <property type="match status" value="1"/>
</dbReference>
<dbReference type="InterPro" id="IPR007016">
    <property type="entry name" value="O-antigen_ligase-rel_domated"/>
</dbReference>
<keyword evidence="2 5" id="KW-0812">Transmembrane</keyword>
<proteinExistence type="predicted"/>
<dbReference type="RefSeq" id="WP_064515016.1">
    <property type="nucleotide sequence ID" value="NZ_LXEP01000021.1"/>
</dbReference>
<dbReference type="GO" id="GO:0016874">
    <property type="term" value="F:ligase activity"/>
    <property type="evidence" value="ECO:0007669"/>
    <property type="project" value="UniProtKB-KW"/>
</dbReference>
<evidence type="ECO:0000313" key="7">
    <source>
        <dbReference type="EMBL" id="OAT21015.1"/>
    </source>
</evidence>
<evidence type="ECO:0000259" key="6">
    <source>
        <dbReference type="Pfam" id="PF04932"/>
    </source>
</evidence>
<feature type="transmembrane region" description="Helical" evidence="5">
    <location>
        <begin position="384"/>
        <end position="404"/>
    </location>
</feature>
<feature type="transmembrane region" description="Helical" evidence="5">
    <location>
        <begin position="162"/>
        <end position="181"/>
    </location>
</feature>
<feature type="transmembrane region" description="Helical" evidence="5">
    <location>
        <begin position="121"/>
        <end position="142"/>
    </location>
</feature>
<dbReference type="PANTHER" id="PTHR37422">
    <property type="entry name" value="TEICHURONIC ACID BIOSYNTHESIS PROTEIN TUAE"/>
    <property type="match status" value="1"/>
</dbReference>
<feature type="transmembrane region" description="Helical" evidence="5">
    <location>
        <begin position="186"/>
        <end position="204"/>
    </location>
</feature>
<keyword evidence="3 5" id="KW-1133">Transmembrane helix</keyword>
<feature type="transmembrane region" description="Helical" evidence="5">
    <location>
        <begin position="358"/>
        <end position="378"/>
    </location>
</feature>
<evidence type="ECO:0000256" key="2">
    <source>
        <dbReference type="ARBA" id="ARBA00022692"/>
    </source>
</evidence>
<comment type="subcellular location">
    <subcellularLocation>
        <location evidence="1">Membrane</location>
        <topology evidence="1">Multi-pass membrane protein</topology>
    </subcellularLocation>
</comment>